<dbReference type="Proteomes" id="UP000041254">
    <property type="component" value="Unassembled WGS sequence"/>
</dbReference>
<dbReference type="PROSITE" id="PS51257">
    <property type="entry name" value="PROKAR_LIPOPROTEIN"/>
    <property type="match status" value="1"/>
</dbReference>
<feature type="compositionally biased region" description="Low complexity" evidence="6">
    <location>
        <begin position="441"/>
        <end position="451"/>
    </location>
</feature>
<dbReference type="AlphaFoldDB" id="A0A0G4GZ66"/>
<dbReference type="Pfam" id="PF12832">
    <property type="entry name" value="MFS_1_like"/>
    <property type="match status" value="2"/>
</dbReference>
<reference evidence="9 10" key="1">
    <citation type="submission" date="2014-11" db="EMBL/GenBank/DDBJ databases">
        <authorList>
            <person name="Zhu J."/>
            <person name="Qi W."/>
            <person name="Song R."/>
        </authorList>
    </citation>
    <scope>NUCLEOTIDE SEQUENCE [LARGE SCALE GENOMIC DNA]</scope>
</reference>
<evidence type="ECO:0000256" key="3">
    <source>
        <dbReference type="ARBA" id="ARBA00022692"/>
    </source>
</evidence>
<keyword evidence="5 7" id="KW-0472">Membrane</keyword>
<feature type="transmembrane region" description="Helical" evidence="7">
    <location>
        <begin position="528"/>
        <end position="546"/>
    </location>
</feature>
<keyword evidence="10" id="KW-1185">Reference proteome</keyword>
<dbReference type="VEuPathDB" id="CryptoDB:Vbra_19137"/>
<keyword evidence="4 7" id="KW-1133">Transmembrane helix</keyword>
<feature type="transmembrane region" description="Helical" evidence="7">
    <location>
        <begin position="236"/>
        <end position="256"/>
    </location>
</feature>
<dbReference type="EMBL" id="CDMY01000897">
    <property type="protein sequence ID" value="CEM36518.1"/>
    <property type="molecule type" value="Genomic_DNA"/>
</dbReference>
<feature type="region of interest" description="Disordered" evidence="6">
    <location>
        <begin position="137"/>
        <end position="163"/>
    </location>
</feature>
<dbReference type="InterPro" id="IPR036259">
    <property type="entry name" value="MFS_trans_sf"/>
</dbReference>
<dbReference type="InterPro" id="IPR051717">
    <property type="entry name" value="MFS_MFSD6"/>
</dbReference>
<feature type="transmembrane region" description="Helical" evidence="7">
    <location>
        <begin position="619"/>
        <end position="638"/>
    </location>
</feature>
<feature type="transmembrane region" description="Helical" evidence="7">
    <location>
        <begin position="72"/>
        <end position="93"/>
    </location>
</feature>
<name>A0A0G4GZ66_VITBC</name>
<feature type="compositionally biased region" description="Basic and acidic residues" evidence="6">
    <location>
        <begin position="419"/>
        <end position="436"/>
    </location>
</feature>
<dbReference type="PANTHER" id="PTHR16172:SF41">
    <property type="entry name" value="MAJOR FACILITATOR SUPERFAMILY DOMAIN-CONTAINING PROTEIN 6-LIKE"/>
    <property type="match status" value="1"/>
</dbReference>
<keyword evidence="3 7" id="KW-0812">Transmembrane</keyword>
<evidence type="ECO:0000256" key="4">
    <source>
        <dbReference type="ARBA" id="ARBA00022989"/>
    </source>
</evidence>
<protein>
    <recommendedName>
        <fullName evidence="8">Major facilitator superfamily associated domain-containing protein</fullName>
    </recommendedName>
</protein>
<feature type="transmembrane region" description="Helical" evidence="7">
    <location>
        <begin position="496"/>
        <end position="516"/>
    </location>
</feature>
<feature type="domain" description="Major facilitator superfamily associated" evidence="8">
    <location>
        <begin position="227"/>
        <end position="622"/>
    </location>
</feature>
<evidence type="ECO:0000256" key="2">
    <source>
        <dbReference type="ARBA" id="ARBA00005241"/>
    </source>
</evidence>
<feature type="region of interest" description="Disordered" evidence="6">
    <location>
        <begin position="287"/>
        <end position="319"/>
    </location>
</feature>
<feature type="domain" description="Major facilitator superfamily associated" evidence="8">
    <location>
        <begin position="8"/>
        <end position="130"/>
    </location>
</feature>
<sequence>MARETSLLSVKVLYFLQAGSAACFFRFSVVFFNYIGLPAHFIGILESMGPLVGFVGGLVWSGVADYLGDRKLVIVCTNICAVSAWTSLLLPFIHSHFALTFLTVFIATSCGSAYGPLADSLVLEAIKRHRLKQLTEDETATDADRTQYISSSSSGISPEESTTSVERVTLQLEDGVSGGVADKRRQLGEPLLLANGEVTPMSRYPSLSRFISRRFSWRGQQFRTAARKASYGHQRLWGAVGWGMFSLLTGLLVDHLGIPTMFALYATGQVLVILVLVTSFPSPPKKVRPLVAPQNQQTHPPEPTEPSQAAPEHPLRKRSESLSLGGAYSPFPMCEVCLAPCAHQHMPQQDEGTQTSAGSNVEEVRWQNGGFLASTGNSDNNSVWPEAVDMRGLRPMPSTCTACRDEKEATVLINGWRDRQGRAHGDGDGTGRESEPKPVTPSAASGSPRSPRSLKRLLRFEIIWLLLNLFMFGFCMSLVEQYLFLYLVQYFHAPTFLLGLSIFIMTVAELPFFYYAEDVVRLLKPQGVLTLAHVTYAVRVFIYTLIPKSNPWLVLLCEPAHGITFAAMWCTAVSYANQLAPTGLETLMQGFVGGFYRNLGQGLGCIVWGALWKTVGADVLYRSAATFVLLWSVAFNLVPYLRNKRRRHIEADRH</sequence>
<dbReference type="GO" id="GO:0016020">
    <property type="term" value="C:membrane"/>
    <property type="evidence" value="ECO:0007669"/>
    <property type="project" value="UniProtKB-SubCell"/>
</dbReference>
<evidence type="ECO:0000256" key="1">
    <source>
        <dbReference type="ARBA" id="ARBA00004141"/>
    </source>
</evidence>
<comment type="subcellular location">
    <subcellularLocation>
        <location evidence="1">Membrane</location>
        <topology evidence="1">Multi-pass membrane protein</topology>
    </subcellularLocation>
</comment>
<dbReference type="OMA" id="FACQGSA"/>
<evidence type="ECO:0000256" key="7">
    <source>
        <dbReference type="SAM" id="Phobius"/>
    </source>
</evidence>
<evidence type="ECO:0000313" key="9">
    <source>
        <dbReference type="EMBL" id="CEM36518.1"/>
    </source>
</evidence>
<proteinExistence type="inferred from homology"/>
<evidence type="ECO:0000313" key="10">
    <source>
        <dbReference type="Proteomes" id="UP000041254"/>
    </source>
</evidence>
<feature type="transmembrane region" description="Helical" evidence="7">
    <location>
        <begin position="12"/>
        <end position="35"/>
    </location>
</feature>
<comment type="similarity">
    <text evidence="2">Belongs to the major facilitator superfamily. MFSD6 family.</text>
</comment>
<dbReference type="InParanoid" id="A0A0G4GZ66"/>
<feature type="transmembrane region" description="Helical" evidence="7">
    <location>
        <begin position="262"/>
        <end position="280"/>
    </location>
</feature>
<feature type="transmembrane region" description="Helical" evidence="7">
    <location>
        <begin position="41"/>
        <end position="60"/>
    </location>
</feature>
<dbReference type="PANTHER" id="PTHR16172">
    <property type="entry name" value="MAJOR FACILITATOR SUPERFAMILY DOMAIN-CONTAINING PROTEIN 6-LIKE"/>
    <property type="match status" value="1"/>
</dbReference>
<evidence type="ECO:0000256" key="6">
    <source>
        <dbReference type="SAM" id="MobiDB-lite"/>
    </source>
</evidence>
<feature type="transmembrane region" description="Helical" evidence="7">
    <location>
        <begin position="462"/>
        <end position="484"/>
    </location>
</feature>
<feature type="compositionally biased region" description="Low complexity" evidence="6">
    <location>
        <begin position="149"/>
        <end position="163"/>
    </location>
</feature>
<evidence type="ECO:0000256" key="5">
    <source>
        <dbReference type="ARBA" id="ARBA00023136"/>
    </source>
</evidence>
<gene>
    <name evidence="9" type="ORF">Vbra_19137</name>
</gene>
<dbReference type="SUPFAM" id="SSF103473">
    <property type="entry name" value="MFS general substrate transporter"/>
    <property type="match status" value="2"/>
</dbReference>
<feature type="transmembrane region" description="Helical" evidence="7">
    <location>
        <begin position="99"/>
        <end position="123"/>
    </location>
</feature>
<feature type="region of interest" description="Disordered" evidence="6">
    <location>
        <begin position="419"/>
        <end position="451"/>
    </location>
</feature>
<dbReference type="InterPro" id="IPR024989">
    <property type="entry name" value="MFS_assoc_dom"/>
</dbReference>
<dbReference type="Gene3D" id="1.20.1250.20">
    <property type="entry name" value="MFS general substrate transporter like domains"/>
    <property type="match status" value="2"/>
</dbReference>
<organism evidence="9 10">
    <name type="scientific">Vitrella brassicaformis (strain CCMP3155)</name>
    <dbReference type="NCBI Taxonomy" id="1169540"/>
    <lineage>
        <taxon>Eukaryota</taxon>
        <taxon>Sar</taxon>
        <taxon>Alveolata</taxon>
        <taxon>Colpodellida</taxon>
        <taxon>Vitrellaceae</taxon>
        <taxon>Vitrella</taxon>
    </lineage>
</organism>
<evidence type="ECO:0000259" key="8">
    <source>
        <dbReference type="Pfam" id="PF12832"/>
    </source>
</evidence>
<accession>A0A0G4GZ66</accession>
<dbReference type="OrthoDB" id="515887at2759"/>